<sequence length="675" mass="78531">MGKAGDPQDEGMLKSWSTKKRGTRTASETTDLKRKKTTAHNPPTKSSESASPQAQTMEQTPSRGTPSPSSSNLQTPMGSPFESLTFWENHAFCKPQDDQAMLNGLMFDKLFAEGTQCQMKALRYSNIQQVLVKRLMFELEGARSELSQLCSQQDNPTTAQKQLEERLAERERRLKEEEEAHQKVEEELLNTLELLKEERNHAQKAVADSERRLKGEQEARHKEKGELLNTLESLKEERSHAQEAMAEGERRLKEEEEARCNENDQFQKEKGKLLNTLVSLEEERNHAQEALGETERRLKEEEEARRNEKDQFQKEKEELLNALNLLKEERNHAQEVVAESERRLKEEKDALRNDKDKFEKEKEELLDALLSDVLNSLKKDRNHAQEAVAESERRLREEEEARCKEKYQFLKEKEELLNALESLKAERNHDREAVTDTGRRVKEEEEARRNEKDRFQKEKEELLNALDSLKEEKNRAQEAVAERERRLKEEEEARCIEKHRFQKEKEELFNALELLKEEKNHAQDAVVETERRLKKNHARETLVETQRRLKEEEEARCNEKHRFQKEKEELLNALKLLKEERNHAQEAVAEAKAKAVAEYKAGEAYEADLRACYLATVDFVFMRVWKSLEAAFPNSKDELGVCPVEAYKAVMKKCQASTAKQQRRASSSLKPPASG</sequence>
<accession>A0A2I0JRB4</accession>
<gene>
    <name evidence="2" type="ORF">CRG98_020812</name>
</gene>
<dbReference type="STRING" id="22663.A0A2I0JRB4"/>
<dbReference type="AlphaFoldDB" id="A0A2I0JRB4"/>
<dbReference type="Proteomes" id="UP000233551">
    <property type="component" value="Unassembled WGS sequence"/>
</dbReference>
<evidence type="ECO:0008006" key="4">
    <source>
        <dbReference type="Google" id="ProtNLM"/>
    </source>
</evidence>
<keyword evidence="3" id="KW-1185">Reference proteome</keyword>
<proteinExistence type="predicted"/>
<evidence type="ECO:0000256" key="1">
    <source>
        <dbReference type="SAM" id="MobiDB-lite"/>
    </source>
</evidence>
<reference evidence="2 3" key="1">
    <citation type="submission" date="2017-11" db="EMBL/GenBank/DDBJ databases">
        <title>De-novo sequencing of pomegranate (Punica granatum L.) genome.</title>
        <authorList>
            <person name="Akparov Z."/>
            <person name="Amiraslanov A."/>
            <person name="Hajiyeva S."/>
            <person name="Abbasov M."/>
            <person name="Kaur K."/>
            <person name="Hamwieh A."/>
            <person name="Solovyev V."/>
            <person name="Salamov A."/>
            <person name="Braich B."/>
            <person name="Kosarev P."/>
            <person name="Mahmoud A."/>
            <person name="Hajiyev E."/>
            <person name="Babayeva S."/>
            <person name="Izzatullayeva V."/>
            <person name="Mammadov A."/>
            <person name="Mammadov A."/>
            <person name="Sharifova S."/>
            <person name="Ojaghi J."/>
            <person name="Eynullazada K."/>
            <person name="Bayramov B."/>
            <person name="Abdulazimova A."/>
            <person name="Shahmuradov I."/>
        </authorList>
    </citation>
    <scope>NUCLEOTIDE SEQUENCE [LARGE SCALE GENOMIC DNA]</scope>
    <source>
        <strain evidence="3">cv. AG2017</strain>
        <tissue evidence="2">Leaf</tissue>
    </source>
</reference>
<feature type="compositionally biased region" description="Basic and acidic residues" evidence="1">
    <location>
        <begin position="200"/>
        <end position="226"/>
    </location>
</feature>
<organism evidence="2 3">
    <name type="scientific">Punica granatum</name>
    <name type="common">Pomegranate</name>
    <dbReference type="NCBI Taxonomy" id="22663"/>
    <lineage>
        <taxon>Eukaryota</taxon>
        <taxon>Viridiplantae</taxon>
        <taxon>Streptophyta</taxon>
        <taxon>Embryophyta</taxon>
        <taxon>Tracheophyta</taxon>
        <taxon>Spermatophyta</taxon>
        <taxon>Magnoliopsida</taxon>
        <taxon>eudicotyledons</taxon>
        <taxon>Gunneridae</taxon>
        <taxon>Pentapetalae</taxon>
        <taxon>rosids</taxon>
        <taxon>malvids</taxon>
        <taxon>Myrtales</taxon>
        <taxon>Lythraceae</taxon>
        <taxon>Punica</taxon>
    </lineage>
</organism>
<dbReference type="EMBL" id="PGOL01001340">
    <property type="protein sequence ID" value="PKI58822.1"/>
    <property type="molecule type" value="Genomic_DNA"/>
</dbReference>
<feature type="region of interest" description="Disordered" evidence="1">
    <location>
        <begin position="1"/>
        <end position="81"/>
    </location>
</feature>
<feature type="compositionally biased region" description="Polar residues" evidence="1">
    <location>
        <begin position="39"/>
        <end position="59"/>
    </location>
</feature>
<feature type="region of interest" description="Disordered" evidence="1">
    <location>
        <begin position="286"/>
        <end position="313"/>
    </location>
</feature>
<feature type="compositionally biased region" description="Low complexity" evidence="1">
    <location>
        <begin position="60"/>
        <end position="71"/>
    </location>
</feature>
<protein>
    <recommendedName>
        <fullName evidence="4">Trichohyalin-like</fullName>
    </recommendedName>
</protein>
<name>A0A2I0JRB4_PUNGR</name>
<feature type="region of interest" description="Disordered" evidence="1">
    <location>
        <begin position="337"/>
        <end position="356"/>
    </location>
</feature>
<evidence type="ECO:0000313" key="2">
    <source>
        <dbReference type="EMBL" id="PKI58822.1"/>
    </source>
</evidence>
<feature type="region of interest" description="Disordered" evidence="1">
    <location>
        <begin position="200"/>
        <end position="229"/>
    </location>
</feature>
<evidence type="ECO:0000313" key="3">
    <source>
        <dbReference type="Proteomes" id="UP000233551"/>
    </source>
</evidence>
<feature type="region of interest" description="Disordered" evidence="1">
    <location>
        <begin position="428"/>
        <end position="456"/>
    </location>
</feature>
<comment type="caution">
    <text evidence="2">The sequence shown here is derived from an EMBL/GenBank/DDBJ whole genome shotgun (WGS) entry which is preliminary data.</text>
</comment>